<dbReference type="STRING" id="743788.S8DIY4"/>
<evidence type="ECO:0000256" key="1">
    <source>
        <dbReference type="SAM" id="MobiDB-lite"/>
    </source>
</evidence>
<dbReference type="SMART" id="SM00449">
    <property type="entry name" value="SPRY"/>
    <property type="match status" value="1"/>
</dbReference>
<dbReference type="SMART" id="SM00668">
    <property type="entry name" value="CTLH"/>
    <property type="match status" value="1"/>
</dbReference>
<dbReference type="InterPro" id="IPR006594">
    <property type="entry name" value="LisH"/>
</dbReference>
<dbReference type="InterPro" id="IPR001870">
    <property type="entry name" value="B30.2/SPRY"/>
</dbReference>
<feature type="compositionally biased region" description="Acidic residues" evidence="1">
    <location>
        <begin position="657"/>
        <end position="670"/>
    </location>
</feature>
<gene>
    <name evidence="4" type="ORF">FOMPIDRAFT_1026488</name>
</gene>
<proteinExistence type="predicted"/>
<dbReference type="Pfam" id="PF00622">
    <property type="entry name" value="SPRY"/>
    <property type="match status" value="1"/>
</dbReference>
<feature type="compositionally biased region" description="Low complexity" evidence="1">
    <location>
        <begin position="7"/>
        <end position="22"/>
    </location>
</feature>
<dbReference type="SUPFAM" id="SSF49899">
    <property type="entry name" value="Concanavalin A-like lectins/glucanases"/>
    <property type="match status" value="1"/>
</dbReference>
<dbReference type="InParanoid" id="S8DIY4"/>
<dbReference type="InterPro" id="IPR013320">
    <property type="entry name" value="ConA-like_dom_sf"/>
</dbReference>
<dbReference type="PROSITE" id="PS50188">
    <property type="entry name" value="B302_SPRY"/>
    <property type="match status" value="1"/>
</dbReference>
<feature type="domain" description="B30.2/SPRY" evidence="2">
    <location>
        <begin position="248"/>
        <end position="439"/>
    </location>
</feature>
<organism evidence="4 5">
    <name type="scientific">Fomitopsis schrenkii</name>
    <name type="common">Brown rot fungus</name>
    <dbReference type="NCBI Taxonomy" id="2126942"/>
    <lineage>
        <taxon>Eukaryota</taxon>
        <taxon>Fungi</taxon>
        <taxon>Dikarya</taxon>
        <taxon>Basidiomycota</taxon>
        <taxon>Agaricomycotina</taxon>
        <taxon>Agaricomycetes</taxon>
        <taxon>Polyporales</taxon>
        <taxon>Fomitopsis</taxon>
    </lineage>
</organism>
<dbReference type="AlphaFoldDB" id="S8DIY4"/>
<dbReference type="Pfam" id="PF10607">
    <property type="entry name" value="CTLH"/>
    <property type="match status" value="1"/>
</dbReference>
<dbReference type="PANTHER" id="PTHR12864">
    <property type="entry name" value="RAN BINDING PROTEIN 9-RELATED"/>
    <property type="match status" value="1"/>
</dbReference>
<dbReference type="CDD" id="cd12909">
    <property type="entry name" value="SPRY_RanBP9_10"/>
    <property type="match status" value="1"/>
</dbReference>
<dbReference type="InterPro" id="IPR003877">
    <property type="entry name" value="SPRY_dom"/>
</dbReference>
<dbReference type="Gene3D" id="2.60.120.920">
    <property type="match status" value="1"/>
</dbReference>
<dbReference type="OrthoDB" id="25503at2759"/>
<evidence type="ECO:0008006" key="6">
    <source>
        <dbReference type="Google" id="ProtNLM"/>
    </source>
</evidence>
<dbReference type="PROSITE" id="PS50897">
    <property type="entry name" value="CTLH"/>
    <property type="match status" value="1"/>
</dbReference>
<feature type="region of interest" description="Disordered" evidence="1">
    <location>
        <begin position="200"/>
        <end position="269"/>
    </location>
</feature>
<feature type="compositionally biased region" description="Polar residues" evidence="1">
    <location>
        <begin position="201"/>
        <end position="212"/>
    </location>
</feature>
<evidence type="ECO:0000259" key="2">
    <source>
        <dbReference type="PROSITE" id="PS50188"/>
    </source>
</evidence>
<sequence>MSTRSTRSASIPILPSASSAARSLEDVLSIPFARSPSSGTPSRARRISGVSRSPDEQRIRGPSVSPVRSTISTSPSRPMVGSYSSAVGRQRAGIPTNADLPAPTFQPRIIRAASNPTSSRDPVACLPAPSPVTFTSPVRPRRLSTAPPAPRLSASLSAGTRLNPSSTAAHAVATLPGFPRPTYLEYSALRDFLHTDAPTIVPSTRNTMNTPRPMTPIVVPQPYPYLRRSLTPADSDSDNGMSPSPPPPESVSSGPSTLSPNPVLRLPTRWSDQDRGSVLTISQDGQEVTFCGPSCTGERDSAAARANFWIPPACGIYYYEVEIIQRGQKGHISVGFSASTVRLTRLPGWEALSWGYHADDGWCFAGTKEGTPYGPTFDSGDVIGCGIDFSQNRAFYTKNGAFLGVLFENIPTTTVQLYPSIGMRHGGESVRANFGQAPFRYAIADHVRDRRDAVWSQIMEIPDPMPDLCHEDTEEAREHKARLYAAAEEETRATLRELVMGYLAHHGFASTAKAFREQCAKDERMSASTSASVMDSADAAMDTDDGLYAGPFKAAQVAGASDHHESSETRDLQTRLSILQAVRAGDIDRALEELQTHYPQALNSQDGLLLFHLRCRKFVELVLKAGAALRKVKEAEMLEKEKLADGGPPPAPVPDDGTLDGEGAMDVDDPSPEALSASAIRDLSDGSLLLPSAAPTLADSARDALHTALAYGQALEADYKSDTRPAVKAHRLRVFGLVAYEDPENEGGEVGALAGQEARVQLAGEVNQAILQSQGKPVHPALETLVRQAGACVVQLGLQNVGRAAFADVRQELLEA</sequence>
<keyword evidence="5" id="KW-1185">Reference proteome</keyword>
<evidence type="ECO:0000259" key="3">
    <source>
        <dbReference type="PROSITE" id="PS50897"/>
    </source>
</evidence>
<feature type="region of interest" description="Disordered" evidence="1">
    <location>
        <begin position="1"/>
        <end position="83"/>
    </location>
</feature>
<dbReference type="HOGENOM" id="CLU_009129_3_0_1"/>
<feature type="domain" description="CTLH" evidence="3">
    <location>
        <begin position="571"/>
        <end position="630"/>
    </location>
</feature>
<dbReference type="InterPro" id="IPR043136">
    <property type="entry name" value="B30.2/SPRY_sf"/>
</dbReference>
<dbReference type="InterPro" id="IPR013144">
    <property type="entry name" value="CRA_dom"/>
</dbReference>
<dbReference type="InterPro" id="IPR050618">
    <property type="entry name" value="Ubq-SigPath_Reg"/>
</dbReference>
<dbReference type="EMBL" id="KE504268">
    <property type="protein sequence ID" value="EPS93566.1"/>
    <property type="molecule type" value="Genomic_DNA"/>
</dbReference>
<dbReference type="InterPro" id="IPR024964">
    <property type="entry name" value="CTLH/CRA"/>
</dbReference>
<dbReference type="eggNOG" id="KOG1477">
    <property type="taxonomic scope" value="Eukaryota"/>
</dbReference>
<dbReference type="SMART" id="SM00757">
    <property type="entry name" value="CRA"/>
    <property type="match status" value="1"/>
</dbReference>
<feature type="region of interest" description="Disordered" evidence="1">
    <location>
        <begin position="136"/>
        <end position="162"/>
    </location>
</feature>
<feature type="region of interest" description="Disordered" evidence="1">
    <location>
        <begin position="640"/>
        <end position="670"/>
    </location>
</feature>
<dbReference type="Proteomes" id="UP000015241">
    <property type="component" value="Unassembled WGS sequence"/>
</dbReference>
<dbReference type="PROSITE" id="PS50896">
    <property type="entry name" value="LISH"/>
    <property type="match status" value="1"/>
</dbReference>
<name>S8DIY4_FOMSC</name>
<accession>S8DIY4</accession>
<evidence type="ECO:0000313" key="5">
    <source>
        <dbReference type="Proteomes" id="UP000015241"/>
    </source>
</evidence>
<dbReference type="InterPro" id="IPR006595">
    <property type="entry name" value="CTLH_C"/>
</dbReference>
<protein>
    <recommendedName>
        <fullName evidence="6">B30.2/SPRY domain-containing protein</fullName>
    </recommendedName>
</protein>
<reference evidence="4 5" key="1">
    <citation type="journal article" date="2012" name="Science">
        <title>The Paleozoic origin of enzymatic lignin decomposition reconstructed from 31 fungal genomes.</title>
        <authorList>
            <person name="Floudas D."/>
            <person name="Binder M."/>
            <person name="Riley R."/>
            <person name="Barry K."/>
            <person name="Blanchette R.A."/>
            <person name="Henrissat B."/>
            <person name="Martinez A.T."/>
            <person name="Otillar R."/>
            <person name="Spatafora J.W."/>
            <person name="Yadav J.S."/>
            <person name="Aerts A."/>
            <person name="Benoit I."/>
            <person name="Boyd A."/>
            <person name="Carlson A."/>
            <person name="Copeland A."/>
            <person name="Coutinho P.M."/>
            <person name="de Vries R.P."/>
            <person name="Ferreira P."/>
            <person name="Findley K."/>
            <person name="Foster B."/>
            <person name="Gaskell J."/>
            <person name="Glotzer D."/>
            <person name="Gorecki P."/>
            <person name="Heitman J."/>
            <person name="Hesse C."/>
            <person name="Hori C."/>
            <person name="Igarashi K."/>
            <person name="Jurgens J.A."/>
            <person name="Kallen N."/>
            <person name="Kersten P."/>
            <person name="Kohler A."/>
            <person name="Kuees U."/>
            <person name="Kumar T.K.A."/>
            <person name="Kuo A."/>
            <person name="LaButti K."/>
            <person name="Larrondo L.F."/>
            <person name="Lindquist E."/>
            <person name="Ling A."/>
            <person name="Lombard V."/>
            <person name="Lucas S."/>
            <person name="Lundell T."/>
            <person name="Martin R."/>
            <person name="McLaughlin D.J."/>
            <person name="Morgenstern I."/>
            <person name="Morin E."/>
            <person name="Murat C."/>
            <person name="Nagy L.G."/>
            <person name="Nolan M."/>
            <person name="Ohm R.A."/>
            <person name="Patyshakuliyeva A."/>
            <person name="Rokas A."/>
            <person name="Ruiz-Duenas F.J."/>
            <person name="Sabat G."/>
            <person name="Salamov A."/>
            <person name="Samejima M."/>
            <person name="Schmutz J."/>
            <person name="Slot J.C."/>
            <person name="St John F."/>
            <person name="Stenlid J."/>
            <person name="Sun H."/>
            <person name="Sun S."/>
            <person name="Syed K."/>
            <person name="Tsang A."/>
            <person name="Wiebenga A."/>
            <person name="Young D."/>
            <person name="Pisabarro A."/>
            <person name="Eastwood D.C."/>
            <person name="Martin F."/>
            <person name="Cullen D."/>
            <person name="Grigoriev I.V."/>
            <person name="Hibbett D.S."/>
        </authorList>
    </citation>
    <scope>NUCLEOTIDE SEQUENCE</scope>
    <source>
        <strain evidence="5">FP-58527</strain>
    </source>
</reference>
<feature type="compositionally biased region" description="Polar residues" evidence="1">
    <location>
        <begin position="66"/>
        <end position="83"/>
    </location>
</feature>
<evidence type="ECO:0000313" key="4">
    <source>
        <dbReference type="EMBL" id="EPS93566.1"/>
    </source>
</evidence>
<feature type="compositionally biased region" description="Polar residues" evidence="1">
    <location>
        <begin position="232"/>
        <end position="241"/>
    </location>
</feature>
<dbReference type="InterPro" id="IPR035782">
    <property type="entry name" value="SPRY_RanBP9/10"/>
</dbReference>